<protein>
    <recommendedName>
        <fullName evidence="3">Tyrosine specific protein phosphatases domain-containing protein</fullName>
    </recommendedName>
</protein>
<dbReference type="STRING" id="1184151.AW736_13535"/>
<evidence type="ECO:0000313" key="5">
    <source>
        <dbReference type="Proteomes" id="UP000078486"/>
    </source>
</evidence>
<dbReference type="OrthoDB" id="9814896at2"/>
<dbReference type="RefSeq" id="WP_068770723.1">
    <property type="nucleotide sequence ID" value="NZ_CP109796.1"/>
</dbReference>
<organism evidence="4 5">
    <name type="scientific">Termitidicoccus mucosus</name>
    <dbReference type="NCBI Taxonomy" id="1184151"/>
    <lineage>
        <taxon>Bacteria</taxon>
        <taxon>Pseudomonadati</taxon>
        <taxon>Verrucomicrobiota</taxon>
        <taxon>Opitutia</taxon>
        <taxon>Opitutales</taxon>
        <taxon>Opitutaceae</taxon>
        <taxon>Termitidicoccus</taxon>
    </lineage>
</organism>
<dbReference type="Gene3D" id="3.90.190.10">
    <property type="entry name" value="Protein tyrosine phosphatase superfamily"/>
    <property type="match status" value="1"/>
</dbReference>
<name>A0A178IGY4_9BACT</name>
<dbReference type="PROSITE" id="PS50056">
    <property type="entry name" value="TYR_PHOSPHATASE_2"/>
    <property type="match status" value="1"/>
</dbReference>
<dbReference type="PANTHER" id="PTHR31126:SF1">
    <property type="entry name" value="TYROSINE SPECIFIC PROTEIN PHOSPHATASES DOMAIN-CONTAINING PROTEIN"/>
    <property type="match status" value="1"/>
</dbReference>
<dbReference type="PANTHER" id="PTHR31126">
    <property type="entry name" value="TYROSINE-PROTEIN PHOSPHATASE"/>
    <property type="match status" value="1"/>
</dbReference>
<evidence type="ECO:0000259" key="3">
    <source>
        <dbReference type="PROSITE" id="PS50056"/>
    </source>
</evidence>
<keyword evidence="5" id="KW-1185">Reference proteome</keyword>
<accession>A0A178IGY4</accession>
<evidence type="ECO:0000313" key="4">
    <source>
        <dbReference type="EMBL" id="OAM89273.1"/>
    </source>
</evidence>
<gene>
    <name evidence="4" type="ORF">AW736_13535</name>
</gene>
<keyword evidence="2" id="KW-0732">Signal</keyword>
<dbReference type="InterPro" id="IPR000387">
    <property type="entry name" value="Tyr_Pase_dom"/>
</dbReference>
<dbReference type="InterPro" id="IPR055214">
    <property type="entry name" value="PTP-NADK"/>
</dbReference>
<feature type="domain" description="Tyrosine specific protein phosphatases" evidence="3">
    <location>
        <begin position="114"/>
        <end position="179"/>
    </location>
</feature>
<dbReference type="Proteomes" id="UP000078486">
    <property type="component" value="Unassembled WGS sequence"/>
</dbReference>
<dbReference type="PROSITE" id="PS00383">
    <property type="entry name" value="TYR_PHOSPHATASE_1"/>
    <property type="match status" value="1"/>
</dbReference>
<dbReference type="AlphaFoldDB" id="A0A178IGY4"/>
<dbReference type="Pfam" id="PF22741">
    <property type="entry name" value="PTP-NADK"/>
    <property type="match status" value="1"/>
</dbReference>
<proteinExistence type="inferred from homology"/>
<comment type="similarity">
    <text evidence="1">Belongs to the protein-tyrosine phosphatase family.</text>
</comment>
<feature type="signal peptide" evidence="2">
    <location>
        <begin position="1"/>
        <end position="32"/>
    </location>
</feature>
<dbReference type="InterPro" id="IPR029021">
    <property type="entry name" value="Prot-tyrosine_phosphatase-like"/>
</dbReference>
<evidence type="ECO:0000256" key="2">
    <source>
        <dbReference type="SAM" id="SignalP"/>
    </source>
</evidence>
<dbReference type="InterPro" id="IPR016130">
    <property type="entry name" value="Tyr_Pase_AS"/>
</dbReference>
<reference evidence="4 5" key="1">
    <citation type="submission" date="2016-01" db="EMBL/GenBank/DDBJ databases">
        <title>High potential of lignocellulose degradation of a new Verrucomicrobia species.</title>
        <authorList>
            <person name="Wang Y."/>
            <person name="Shi Y."/>
            <person name="Qiu Z."/>
            <person name="Liu S."/>
            <person name="Yang H."/>
        </authorList>
    </citation>
    <scope>NUCLEOTIDE SEQUENCE [LARGE SCALE GENOMIC DNA]</scope>
    <source>
        <strain evidence="4 5">TSB47</strain>
    </source>
</reference>
<dbReference type="GO" id="GO:0016791">
    <property type="term" value="F:phosphatase activity"/>
    <property type="evidence" value="ECO:0007669"/>
    <property type="project" value="TreeGrafter"/>
</dbReference>
<comment type="caution">
    <text evidence="4">The sequence shown here is derived from an EMBL/GenBank/DDBJ whole genome shotgun (WGS) entry which is preliminary data.</text>
</comment>
<dbReference type="EMBL" id="LRRQ01000099">
    <property type="protein sequence ID" value="OAM89273.1"/>
    <property type="molecule type" value="Genomic_DNA"/>
</dbReference>
<evidence type="ECO:0000256" key="1">
    <source>
        <dbReference type="ARBA" id="ARBA00009580"/>
    </source>
</evidence>
<sequence>MKSVNIDWPLWPALILRLCLLLSLALSPSACASIPQGPLASAGLKNFDRVDSRLYRGAQPDENGYTRLAVMGVRTVVNLRMPGDGDPEEERRVRAAGMDYYSLPMHGYKAPTHEQLEKVLKLIGGVSSPVFVHCRRGADRTGTVVACYRIRHDGWAVAQALAEAESHGMSWVQFGMKHFVRHFSTQSTPLSLQQLSDCSPESM</sequence>
<dbReference type="SUPFAM" id="SSF52799">
    <property type="entry name" value="(Phosphotyrosine protein) phosphatases II"/>
    <property type="match status" value="1"/>
</dbReference>
<feature type="chain" id="PRO_5008088817" description="Tyrosine specific protein phosphatases domain-containing protein" evidence="2">
    <location>
        <begin position="33"/>
        <end position="203"/>
    </location>
</feature>